<protein>
    <submittedName>
        <fullName evidence="2">Peptidase</fullName>
    </submittedName>
</protein>
<evidence type="ECO:0000259" key="1">
    <source>
        <dbReference type="Pfam" id="PF08291"/>
    </source>
</evidence>
<evidence type="ECO:0000313" key="2">
    <source>
        <dbReference type="EMBL" id="DAF56350.1"/>
    </source>
</evidence>
<dbReference type="InterPro" id="IPR009045">
    <property type="entry name" value="Zn_M74/Hedgehog-like"/>
</dbReference>
<accession>A0A8S5SZG8</accession>
<dbReference type="Gene3D" id="3.30.1380.10">
    <property type="match status" value="1"/>
</dbReference>
<dbReference type="Pfam" id="PF08291">
    <property type="entry name" value="Peptidase_M15_3"/>
    <property type="match status" value="1"/>
</dbReference>
<organism evidence="2">
    <name type="scientific">Microviridae sp. ctZPT1</name>
    <dbReference type="NCBI Taxonomy" id="2827645"/>
    <lineage>
        <taxon>Viruses</taxon>
        <taxon>Monodnaviria</taxon>
        <taxon>Sangervirae</taxon>
        <taxon>Phixviricota</taxon>
        <taxon>Malgrandaviricetes</taxon>
        <taxon>Petitvirales</taxon>
        <taxon>Microviridae</taxon>
    </lineage>
</organism>
<dbReference type="SUPFAM" id="SSF55166">
    <property type="entry name" value="Hedgehog/DD-peptidase"/>
    <property type="match status" value="1"/>
</dbReference>
<name>A0A8S5SZG8_9VIRU</name>
<feature type="domain" description="Peptidase M15A C-terminal" evidence="1">
    <location>
        <begin position="6"/>
        <end position="117"/>
    </location>
</feature>
<dbReference type="EMBL" id="BK032713">
    <property type="protein sequence ID" value="DAF56350.1"/>
    <property type="molecule type" value="Genomic_DNA"/>
</dbReference>
<proteinExistence type="predicted"/>
<reference evidence="2" key="1">
    <citation type="journal article" date="2021" name="Proc. Natl. Acad. Sci. U.S.A.">
        <title>A Catalog of Tens of Thousands of Viruses from Human Metagenomes Reveals Hidden Associations with Chronic Diseases.</title>
        <authorList>
            <person name="Tisza M.J."/>
            <person name="Buck C.B."/>
        </authorList>
    </citation>
    <scope>NUCLEOTIDE SEQUENCE</scope>
    <source>
        <strain evidence="2">CtZPT1</strain>
    </source>
</reference>
<sequence>MYRPRYFSFTEMVLTSSTAQENNLPDWDDINRLLELCRWILDPVREMYGKPIVVTSGFRTPFLNRLVGGVTTSQHMQGLAADLRCDDPKALFDLIAESDLPFDQLIYYQKRKFVHVSYSPTYRHEVIVKDN</sequence>
<dbReference type="InterPro" id="IPR013230">
    <property type="entry name" value="Peptidase_M15A_C"/>
</dbReference>